<accession>A0A167HQQ0</accession>
<gene>
    <name evidence="1" type="ORF">CALVIDRAFT_333334</name>
</gene>
<dbReference type="AlphaFoldDB" id="A0A167HQQ0"/>
<protein>
    <submittedName>
        <fullName evidence="1">Uncharacterized protein</fullName>
    </submittedName>
</protein>
<keyword evidence="2" id="KW-1185">Reference proteome</keyword>
<reference evidence="1 2" key="1">
    <citation type="journal article" date="2016" name="Mol. Biol. Evol.">
        <title>Comparative Genomics of Early-Diverging Mushroom-Forming Fungi Provides Insights into the Origins of Lignocellulose Decay Capabilities.</title>
        <authorList>
            <person name="Nagy L.G."/>
            <person name="Riley R."/>
            <person name="Tritt A."/>
            <person name="Adam C."/>
            <person name="Daum C."/>
            <person name="Floudas D."/>
            <person name="Sun H."/>
            <person name="Yadav J.S."/>
            <person name="Pangilinan J."/>
            <person name="Larsson K.H."/>
            <person name="Matsuura K."/>
            <person name="Barry K."/>
            <person name="Labutti K."/>
            <person name="Kuo R."/>
            <person name="Ohm R.A."/>
            <person name="Bhattacharya S.S."/>
            <person name="Shirouzu T."/>
            <person name="Yoshinaga Y."/>
            <person name="Martin F.M."/>
            <person name="Grigoriev I.V."/>
            <person name="Hibbett D.S."/>
        </authorList>
    </citation>
    <scope>NUCLEOTIDE SEQUENCE [LARGE SCALE GENOMIC DNA]</scope>
    <source>
        <strain evidence="1 2">TUFC12733</strain>
    </source>
</reference>
<dbReference type="EMBL" id="KV417317">
    <property type="protein sequence ID" value="KZO91883.1"/>
    <property type="molecule type" value="Genomic_DNA"/>
</dbReference>
<sequence length="152" mass="16874">MITYSSLANHRRFQGRAKPCLGRHRRNGPWNVLSFTRNEDDSDNVAARRPPAWSTLLLWESLKSSSQICMISSGPLQAVGNSVVLMPRLCVLFDLPRLGTAECPLPSGRNAGRTLRPFPPYGLLFQGDAISVRPARQWCAASFKIVPRISTP</sequence>
<organism evidence="1 2">
    <name type="scientific">Calocera viscosa (strain TUFC12733)</name>
    <dbReference type="NCBI Taxonomy" id="1330018"/>
    <lineage>
        <taxon>Eukaryota</taxon>
        <taxon>Fungi</taxon>
        <taxon>Dikarya</taxon>
        <taxon>Basidiomycota</taxon>
        <taxon>Agaricomycotina</taxon>
        <taxon>Dacrymycetes</taxon>
        <taxon>Dacrymycetales</taxon>
        <taxon>Dacrymycetaceae</taxon>
        <taxon>Calocera</taxon>
    </lineage>
</organism>
<dbReference type="Proteomes" id="UP000076738">
    <property type="component" value="Unassembled WGS sequence"/>
</dbReference>
<evidence type="ECO:0000313" key="1">
    <source>
        <dbReference type="EMBL" id="KZO91883.1"/>
    </source>
</evidence>
<name>A0A167HQQ0_CALVF</name>
<proteinExistence type="predicted"/>
<evidence type="ECO:0000313" key="2">
    <source>
        <dbReference type="Proteomes" id="UP000076738"/>
    </source>
</evidence>